<dbReference type="SUPFAM" id="SSF88723">
    <property type="entry name" value="PIN domain-like"/>
    <property type="match status" value="1"/>
</dbReference>
<sequence>MIYLLIDTNTIMNDVNLFSKIKDNEVNVVICTTVLDELDKLKLNSDHIKSHKAREASRNIESKKNDNNLYITNKIKRNVSFDLKVPDNRIIAHAMFLKEDGKNVVLFSEDRNLRLKASAIGIELQVISQLSELEQFTKEVNLSGEVVSEKRINSVIQVLDKWESSISQTPNETDDEFTKRLKITTFPVGYIKQMNEVFFDKYVFYHCEWNELLPIEFPKTNNLFLRIKKEEVQAINNLKYTDISIIYCSFIFNNGVIYADLETLSLTLLGEERKLTPILLTKTAYETNEEYNMRLLKLGPIPMGYANSLDDLYNHPNEKIIPLSLDVTPWNSFISFKSLVVFNIAPQKLSKFNNTSRPIIYAQFDVCTIKSEQLAVTELYLQDGRKKYTVASAKPKLSLAIFTDGKKKLIDENKLLNKELVFDEIITLSLSLYLVKQKRKWGLIDNQGRILLSLSYTSINRISDNLLLIEKGKKYGISTLSGEILLKPKFKEFVPFDGYYKVTQDKHEYLLDQNLKKVGRKLYSNNANKYIWSVQDNEKYILLDKDGLSINDLKFNYIEKLHKHLITVKENDKYGVIDLTRANEYVINAEYDSFLWLEKEKLIEAKKAENIYIYNELGDKVGERINGLEDNDSPIFRMKEDHKYLILNAMFAPVMYESFEEVGLEFNNIIPVKQNKLWGAVSTSGHWLIQPKYEYIDRINKDVSFGVVDEDKEFITFSNGELLIEDLMIKSEYKVERMEKGFIVYYDPTILGQHELYYSCLDTKYVKGNVLDLNEFTKEGWNSIDITETGRSQISIDVSAKITIITVRKFASVGIIADLQEVVYVSEVTDLSSYITNGKAYISWSWPDNVTSALISFRSNKFSCNKADIPIDTIRKNRIDNQPSGQVIFEFENDNEYLLTAYCELNTNNSNYISMGTNLLVHQLQITKIHYSIIIKRDLFGGYKKLELHLEKEGNISKIPPLVLVKRYSTPPINRYDGTTIIKLEDIDFESSLKLVIVIPIDFIEPNSFVQLFYAANNQYNSIKLIPKTLKEIKLW</sequence>
<keyword evidence="3" id="KW-1185">Reference proteome</keyword>
<dbReference type="Proteomes" id="UP000217083">
    <property type="component" value="Unassembled WGS sequence"/>
</dbReference>
<dbReference type="SMART" id="SM00670">
    <property type="entry name" value="PINc"/>
    <property type="match status" value="1"/>
</dbReference>
<dbReference type="InterPro" id="IPR032774">
    <property type="entry name" value="WG_beta_rep"/>
</dbReference>
<name>A0A263BRU5_9BACI</name>
<dbReference type="InterPro" id="IPR029060">
    <property type="entry name" value="PIN-like_dom_sf"/>
</dbReference>
<dbReference type="PANTHER" id="PTHR37841:SF1">
    <property type="entry name" value="DUF3298 DOMAIN-CONTAINING PROTEIN"/>
    <property type="match status" value="1"/>
</dbReference>
<evidence type="ECO:0000259" key="1">
    <source>
        <dbReference type="SMART" id="SM00670"/>
    </source>
</evidence>
<dbReference type="AlphaFoldDB" id="A0A263BRU5"/>
<reference evidence="3" key="1">
    <citation type="submission" date="2017-08" db="EMBL/GenBank/DDBJ databases">
        <authorList>
            <person name="Huang Z."/>
        </authorList>
    </citation>
    <scope>NUCLEOTIDE SEQUENCE [LARGE SCALE GENOMIC DNA]</scope>
    <source>
        <strain evidence="3">SA5d-4</strain>
    </source>
</reference>
<evidence type="ECO:0000313" key="3">
    <source>
        <dbReference type="Proteomes" id="UP000217083"/>
    </source>
</evidence>
<reference evidence="2 3" key="2">
    <citation type="submission" date="2017-09" db="EMBL/GenBank/DDBJ databases">
        <title>Bacillus patelloidae sp. nov., isolated from the intestinal tract of a marine limpet.</title>
        <authorList>
            <person name="Liu R."/>
            <person name="Dong C."/>
            <person name="Shao Z."/>
        </authorList>
    </citation>
    <scope>NUCLEOTIDE SEQUENCE [LARGE SCALE GENOMIC DNA]</scope>
    <source>
        <strain evidence="2 3">SA5d-4</strain>
    </source>
</reference>
<dbReference type="InterPro" id="IPR002716">
    <property type="entry name" value="PIN_dom"/>
</dbReference>
<gene>
    <name evidence="2" type="ORF">CIB95_11705</name>
</gene>
<dbReference type="Gene3D" id="3.40.50.1010">
    <property type="entry name" value="5'-nuclease"/>
    <property type="match status" value="1"/>
</dbReference>
<feature type="domain" description="PIN" evidence="1">
    <location>
        <begin position="2"/>
        <end position="115"/>
    </location>
</feature>
<dbReference type="Pfam" id="PF13638">
    <property type="entry name" value="PIN_4"/>
    <property type="match status" value="1"/>
</dbReference>
<evidence type="ECO:0000313" key="2">
    <source>
        <dbReference type="EMBL" id="OZM56433.1"/>
    </source>
</evidence>
<dbReference type="Pfam" id="PF14903">
    <property type="entry name" value="WG_beta_rep"/>
    <property type="match status" value="2"/>
</dbReference>
<comment type="caution">
    <text evidence="2">The sequence shown here is derived from an EMBL/GenBank/DDBJ whole genome shotgun (WGS) entry which is preliminary data.</text>
</comment>
<accession>A0A263BRU5</accession>
<protein>
    <recommendedName>
        <fullName evidence="1">PIN domain-containing protein</fullName>
    </recommendedName>
</protein>
<organism evidence="2 3">
    <name type="scientific">Lottiidibacillus patelloidae</name>
    <dbReference type="NCBI Taxonomy" id="2670334"/>
    <lineage>
        <taxon>Bacteria</taxon>
        <taxon>Bacillati</taxon>
        <taxon>Bacillota</taxon>
        <taxon>Bacilli</taxon>
        <taxon>Bacillales</taxon>
        <taxon>Bacillaceae</taxon>
        <taxon>Lottiidibacillus</taxon>
    </lineage>
</organism>
<dbReference type="EMBL" id="NPIA01000006">
    <property type="protein sequence ID" value="OZM56433.1"/>
    <property type="molecule type" value="Genomic_DNA"/>
</dbReference>
<dbReference type="RefSeq" id="WP_094925395.1">
    <property type="nucleotide sequence ID" value="NZ_NPIA01000006.1"/>
</dbReference>
<dbReference type="CDD" id="cd09883">
    <property type="entry name" value="PIN_VapC_PhoHL-ATPase"/>
    <property type="match status" value="1"/>
</dbReference>
<proteinExistence type="predicted"/>
<dbReference type="PANTHER" id="PTHR37841">
    <property type="entry name" value="GLR2918 PROTEIN"/>
    <property type="match status" value="1"/>
</dbReference>